<dbReference type="Proteomes" id="UP001056120">
    <property type="component" value="Linkage Group LG14"/>
</dbReference>
<dbReference type="EMBL" id="CM042031">
    <property type="protein sequence ID" value="KAI3783398.1"/>
    <property type="molecule type" value="Genomic_DNA"/>
</dbReference>
<evidence type="ECO:0000313" key="1">
    <source>
        <dbReference type="EMBL" id="KAI3783398.1"/>
    </source>
</evidence>
<evidence type="ECO:0000313" key="2">
    <source>
        <dbReference type="Proteomes" id="UP001056120"/>
    </source>
</evidence>
<comment type="caution">
    <text evidence="1">The sequence shown here is derived from an EMBL/GenBank/DDBJ whole genome shotgun (WGS) entry which is preliminary data.</text>
</comment>
<reference evidence="2" key="1">
    <citation type="journal article" date="2022" name="Mol. Ecol. Resour.">
        <title>The genomes of chicory, endive, great burdock and yacon provide insights into Asteraceae palaeo-polyploidization history and plant inulin production.</title>
        <authorList>
            <person name="Fan W."/>
            <person name="Wang S."/>
            <person name="Wang H."/>
            <person name="Wang A."/>
            <person name="Jiang F."/>
            <person name="Liu H."/>
            <person name="Zhao H."/>
            <person name="Xu D."/>
            <person name="Zhang Y."/>
        </authorList>
    </citation>
    <scope>NUCLEOTIDE SEQUENCE [LARGE SCALE GENOMIC DNA]</scope>
    <source>
        <strain evidence="2">cv. Yunnan</strain>
    </source>
</reference>
<keyword evidence="2" id="KW-1185">Reference proteome</keyword>
<sequence>MPWSPSFNVSCISEEGKEAGLMPDRDHFVDDLVDSEEEEELFSVMQKEGQNRYIHNQDEVGGPLEEKIGDIQGRGGVSLDEGNMVSVASGVGDNGSPETVAVQPVSDGSVPPGFGGMRFVAPDKEELKEDVDSSLVERNDIRKESGDRSCALGSFNEGLFL</sequence>
<gene>
    <name evidence="1" type="ORF">L1987_42479</name>
</gene>
<reference evidence="1 2" key="2">
    <citation type="journal article" date="2022" name="Mol. Ecol. Resour.">
        <title>The genomes of chicory, endive, great burdock and yacon provide insights into Asteraceae paleo-polyploidization history and plant inulin production.</title>
        <authorList>
            <person name="Fan W."/>
            <person name="Wang S."/>
            <person name="Wang H."/>
            <person name="Wang A."/>
            <person name="Jiang F."/>
            <person name="Liu H."/>
            <person name="Zhao H."/>
            <person name="Xu D."/>
            <person name="Zhang Y."/>
        </authorList>
    </citation>
    <scope>NUCLEOTIDE SEQUENCE [LARGE SCALE GENOMIC DNA]</scope>
    <source>
        <strain evidence="2">cv. Yunnan</strain>
        <tissue evidence="1">Leaves</tissue>
    </source>
</reference>
<name>A0ACB9GIS5_9ASTR</name>
<proteinExistence type="predicted"/>
<protein>
    <submittedName>
        <fullName evidence="1">Uncharacterized protein</fullName>
    </submittedName>
</protein>
<accession>A0ACB9GIS5</accession>
<organism evidence="1 2">
    <name type="scientific">Smallanthus sonchifolius</name>
    <dbReference type="NCBI Taxonomy" id="185202"/>
    <lineage>
        <taxon>Eukaryota</taxon>
        <taxon>Viridiplantae</taxon>
        <taxon>Streptophyta</taxon>
        <taxon>Embryophyta</taxon>
        <taxon>Tracheophyta</taxon>
        <taxon>Spermatophyta</taxon>
        <taxon>Magnoliopsida</taxon>
        <taxon>eudicotyledons</taxon>
        <taxon>Gunneridae</taxon>
        <taxon>Pentapetalae</taxon>
        <taxon>asterids</taxon>
        <taxon>campanulids</taxon>
        <taxon>Asterales</taxon>
        <taxon>Asteraceae</taxon>
        <taxon>Asteroideae</taxon>
        <taxon>Heliantheae alliance</taxon>
        <taxon>Millerieae</taxon>
        <taxon>Smallanthus</taxon>
    </lineage>
</organism>